<accession>A0A6J4TIP7</accession>
<evidence type="ECO:0000256" key="1">
    <source>
        <dbReference type="SAM" id="Phobius"/>
    </source>
</evidence>
<protein>
    <submittedName>
        <fullName evidence="2">Uncharacterized protein</fullName>
    </submittedName>
</protein>
<gene>
    <name evidence="2" type="ORF">AVDCRST_MAG23-491</name>
</gene>
<keyword evidence="1" id="KW-0812">Transmembrane</keyword>
<proteinExistence type="predicted"/>
<reference evidence="2" key="1">
    <citation type="submission" date="2020-02" db="EMBL/GenBank/DDBJ databases">
        <authorList>
            <person name="Meier V. D."/>
        </authorList>
    </citation>
    <scope>NUCLEOTIDE SEQUENCE</scope>
    <source>
        <strain evidence="2">AVDCRST_MAG23</strain>
    </source>
</reference>
<keyword evidence="1" id="KW-0472">Membrane</keyword>
<sequence>MVARIAFLLAFAAMLLAAGGAGTFLVGLAAIHRAAVRILVLATAFMPLAMVGALMLSAMFGVGGLGLLRIGGGGQGDDECCGCDQDLHADLPTRRM</sequence>
<keyword evidence="1" id="KW-1133">Transmembrane helix</keyword>
<dbReference type="AlphaFoldDB" id="A0A6J4TIP7"/>
<dbReference type="EMBL" id="CADCWD010000017">
    <property type="protein sequence ID" value="CAA9524531.1"/>
    <property type="molecule type" value="Genomic_DNA"/>
</dbReference>
<organism evidence="2">
    <name type="scientific">uncultured Sphingosinicella sp</name>
    <dbReference type="NCBI Taxonomy" id="478748"/>
    <lineage>
        <taxon>Bacteria</taxon>
        <taxon>Pseudomonadati</taxon>
        <taxon>Pseudomonadota</taxon>
        <taxon>Alphaproteobacteria</taxon>
        <taxon>Sphingomonadales</taxon>
        <taxon>Sphingosinicellaceae</taxon>
        <taxon>Sphingosinicella</taxon>
        <taxon>environmental samples</taxon>
    </lineage>
</organism>
<name>A0A6J4TIP7_9SPHN</name>
<evidence type="ECO:0000313" key="2">
    <source>
        <dbReference type="EMBL" id="CAA9524531.1"/>
    </source>
</evidence>
<feature type="transmembrane region" description="Helical" evidence="1">
    <location>
        <begin position="44"/>
        <end position="68"/>
    </location>
</feature>